<dbReference type="PROSITE" id="PS00197">
    <property type="entry name" value="2FE2S_FER_1"/>
    <property type="match status" value="1"/>
</dbReference>
<sequence>MGEKLIKLPVWHDGEIALQQQAGVAERMADVGQRVIRDYMPDQHRDFYAQLPFIVAGSVDAQGDAWATLLEGQPGFIFSPNATTLDIAARPDASDPAAGGMTDGAPVGLLGIELHTRRRNRMNGVLTAIGGGLRVQVDQSFGNCPRYIQLRDFRFDHAPGRAYQGEVETLSALDDAARAAIRQADTFYVTTYADQARRQVDVSHRGGKAGFVRIAADDVLTIPDFNGNLFFSTLGNIVLNGKAGLLFIDYASGDVLQMSGDATVITDSAEIAAFQGAERLWRFSARRIVRRRAALALRWADQPDGISPASLMTGDWPSASERLQAQQLAAQWRPFRITRIVDESAQIRSFHLMPDDGAGVLPHLAGQHLPIRLTLPGSTKPLIRQYTLSVAPSDGYYRISVKREGVVSQYLHDALRVGDRLEVRAPAGDFTIDAHETRPAVLLAAGIGITPLLAMLRHLIYEGRRQRRMRPVYLLQSARDLAERPFVRELDALLAASEGALKLVRVLSQPGAAEAGVDYDVAGRIDMALLSQVLPFNDYDFYLCGPPSFTQAIYDGLRGLNIADARIHAEAFGPSSLQRQQENVPAPTALPPVATEAVPVVFTESLKEARWTPQSGTLLELAEARGLSPAYSCRAGHCGSCKTRLVKGAVTYPTRPGITLAQDEVLICCAVPAQVEDGDAAVQLAL</sequence>
<dbReference type="Gene3D" id="3.10.20.30">
    <property type="match status" value="1"/>
</dbReference>
<dbReference type="SUPFAM" id="SSF50475">
    <property type="entry name" value="FMN-binding split barrel"/>
    <property type="match status" value="1"/>
</dbReference>
<proteinExistence type="predicted"/>
<dbReference type="Proteomes" id="UP000071979">
    <property type="component" value="Unassembled WGS sequence"/>
</dbReference>
<dbReference type="Gene3D" id="3.40.50.80">
    <property type="entry name" value="Nucleotide-binding domain of ferredoxin-NADP reductase (FNR) module"/>
    <property type="match status" value="1"/>
</dbReference>
<evidence type="ECO:0000313" key="4">
    <source>
        <dbReference type="EMBL" id="KTS66657.1"/>
    </source>
</evidence>
<dbReference type="PROSITE" id="PS51085">
    <property type="entry name" value="2FE2S_FER_2"/>
    <property type="match status" value="1"/>
</dbReference>
<dbReference type="InterPro" id="IPR008333">
    <property type="entry name" value="Cbr1-like_FAD-bd_dom"/>
</dbReference>
<keyword evidence="1" id="KW-0812">Transmembrane</keyword>
<dbReference type="GO" id="GO:0051537">
    <property type="term" value="F:2 iron, 2 sulfur cluster binding"/>
    <property type="evidence" value="ECO:0007669"/>
    <property type="project" value="InterPro"/>
</dbReference>
<dbReference type="EMBL" id="LDSE01000030">
    <property type="protein sequence ID" value="KTS66657.1"/>
    <property type="molecule type" value="Genomic_DNA"/>
</dbReference>
<name>A0A8E1RX25_9GAMM</name>
<organism evidence="4 5">
    <name type="scientific">Pantoea dispersa</name>
    <dbReference type="NCBI Taxonomy" id="59814"/>
    <lineage>
        <taxon>Bacteria</taxon>
        <taxon>Pseudomonadati</taxon>
        <taxon>Pseudomonadota</taxon>
        <taxon>Gammaproteobacteria</taxon>
        <taxon>Enterobacterales</taxon>
        <taxon>Erwiniaceae</taxon>
        <taxon>Pantoea</taxon>
    </lineage>
</organism>
<evidence type="ECO:0000313" key="5">
    <source>
        <dbReference type="Proteomes" id="UP000071979"/>
    </source>
</evidence>
<feature type="domain" description="FAD-binding FR-type" evidence="3">
    <location>
        <begin position="330"/>
        <end position="433"/>
    </location>
</feature>
<comment type="caution">
    <text evidence="4">The sequence shown here is derived from an EMBL/GenBank/DDBJ whole genome shotgun (WGS) entry which is preliminary data.</text>
</comment>
<dbReference type="InterPro" id="IPR017927">
    <property type="entry name" value="FAD-bd_FR_type"/>
</dbReference>
<accession>A0A8E1RX25</accession>
<dbReference type="PANTHER" id="PTHR42815">
    <property type="entry name" value="FAD-BINDING, PUTATIVE (AFU_ORTHOLOGUE AFUA_6G07600)-RELATED"/>
    <property type="match status" value="1"/>
</dbReference>
<dbReference type="AlphaFoldDB" id="A0A8E1RX25"/>
<dbReference type="SUPFAM" id="SSF63380">
    <property type="entry name" value="Riboflavin synthase domain-like"/>
    <property type="match status" value="1"/>
</dbReference>
<dbReference type="InterPro" id="IPR017938">
    <property type="entry name" value="Riboflavin_synthase-like_b-brl"/>
</dbReference>
<dbReference type="CDD" id="cd00207">
    <property type="entry name" value="fer2"/>
    <property type="match status" value="1"/>
</dbReference>
<dbReference type="Gene3D" id="2.40.30.10">
    <property type="entry name" value="Translation factors"/>
    <property type="match status" value="1"/>
</dbReference>
<evidence type="ECO:0000256" key="1">
    <source>
        <dbReference type="SAM" id="Phobius"/>
    </source>
</evidence>
<dbReference type="Gene3D" id="2.30.110.10">
    <property type="entry name" value="Electron Transport, Fmn-binding Protein, Chain A"/>
    <property type="match status" value="1"/>
</dbReference>
<keyword evidence="1" id="KW-1133">Transmembrane helix</keyword>
<keyword evidence="1" id="KW-0472">Membrane</keyword>
<dbReference type="InterPro" id="IPR036010">
    <property type="entry name" value="2Fe-2S_ferredoxin-like_sf"/>
</dbReference>
<gene>
    <name evidence="4" type="ORF">SA3R_16455</name>
</gene>
<feature type="domain" description="2Fe-2S ferredoxin-type" evidence="2">
    <location>
        <begin position="596"/>
        <end position="686"/>
    </location>
</feature>
<dbReference type="RefSeq" id="WP_058774861.1">
    <property type="nucleotide sequence ID" value="NZ_LDSD01000023.1"/>
</dbReference>
<dbReference type="PANTHER" id="PTHR42815:SF2">
    <property type="entry name" value="FAD-BINDING, PUTATIVE (AFU_ORTHOLOGUE AFUA_6G07600)-RELATED"/>
    <property type="match status" value="1"/>
</dbReference>
<evidence type="ECO:0000259" key="3">
    <source>
        <dbReference type="PROSITE" id="PS51384"/>
    </source>
</evidence>
<dbReference type="PRINTS" id="PR00410">
    <property type="entry name" value="PHEHYDRXLASE"/>
</dbReference>
<dbReference type="SUPFAM" id="SSF52343">
    <property type="entry name" value="Ferredoxin reductase-like, C-terminal NADP-linked domain"/>
    <property type="match status" value="1"/>
</dbReference>
<dbReference type="Pfam" id="PF00111">
    <property type="entry name" value="Fer2"/>
    <property type="match status" value="1"/>
</dbReference>
<dbReference type="InterPro" id="IPR012349">
    <property type="entry name" value="Split_barrel_FMN-bd"/>
</dbReference>
<dbReference type="Pfam" id="PF00175">
    <property type="entry name" value="NAD_binding_1"/>
    <property type="match status" value="1"/>
</dbReference>
<dbReference type="GO" id="GO:0016491">
    <property type="term" value="F:oxidoreductase activity"/>
    <property type="evidence" value="ECO:0007669"/>
    <property type="project" value="InterPro"/>
</dbReference>
<dbReference type="InterPro" id="IPR001041">
    <property type="entry name" value="2Fe-2S_ferredoxin-type"/>
</dbReference>
<dbReference type="PROSITE" id="PS51384">
    <property type="entry name" value="FAD_FR"/>
    <property type="match status" value="1"/>
</dbReference>
<protein>
    <submittedName>
        <fullName evidence="4">FAD-binding oxidoreductase</fullName>
    </submittedName>
</protein>
<dbReference type="InterPro" id="IPR012675">
    <property type="entry name" value="Beta-grasp_dom_sf"/>
</dbReference>
<evidence type="ECO:0000259" key="2">
    <source>
        <dbReference type="PROSITE" id="PS51085"/>
    </source>
</evidence>
<feature type="transmembrane region" description="Helical" evidence="1">
    <location>
        <begin position="440"/>
        <end position="460"/>
    </location>
</feature>
<dbReference type="InterPro" id="IPR001433">
    <property type="entry name" value="OxRdtase_FAD/NAD-bd"/>
</dbReference>
<dbReference type="Pfam" id="PF00970">
    <property type="entry name" value="FAD_binding_6"/>
    <property type="match status" value="1"/>
</dbReference>
<dbReference type="InterPro" id="IPR039261">
    <property type="entry name" value="FNR_nucleotide-bd"/>
</dbReference>
<reference evidence="4 5" key="1">
    <citation type="journal article" date="2016" name="Front. Microbiol.">
        <title>Genomic Resource of Rice Seed Associated Bacteria.</title>
        <authorList>
            <person name="Midha S."/>
            <person name="Bansal K."/>
            <person name="Sharma S."/>
            <person name="Kumar N."/>
            <person name="Patil P.P."/>
            <person name="Chaudhry V."/>
            <person name="Patil P.B."/>
        </authorList>
    </citation>
    <scope>NUCLEOTIDE SEQUENCE [LARGE SCALE GENOMIC DNA]</scope>
    <source>
        <strain evidence="4 5">SA3</strain>
    </source>
</reference>
<dbReference type="InterPro" id="IPR006058">
    <property type="entry name" value="2Fe2S_fd_BS"/>
</dbReference>
<dbReference type="SUPFAM" id="SSF54292">
    <property type="entry name" value="2Fe-2S ferredoxin-like"/>
    <property type="match status" value="1"/>
</dbReference>
<dbReference type="CDD" id="cd06184">
    <property type="entry name" value="flavohem_like_fad_nad_binding"/>
    <property type="match status" value="1"/>
</dbReference>